<evidence type="ECO:0000256" key="10">
    <source>
        <dbReference type="SAM" id="SignalP"/>
    </source>
</evidence>
<dbReference type="PROSITE" id="PS00086">
    <property type="entry name" value="CYTOCHROME_P450"/>
    <property type="match status" value="1"/>
</dbReference>
<dbReference type="Proteomes" id="UP000504635">
    <property type="component" value="Unplaced"/>
</dbReference>
<evidence type="ECO:0000256" key="3">
    <source>
        <dbReference type="ARBA" id="ARBA00010617"/>
    </source>
</evidence>
<evidence type="ECO:0000313" key="11">
    <source>
        <dbReference type="Proteomes" id="UP000504635"/>
    </source>
</evidence>
<dbReference type="InterPro" id="IPR050182">
    <property type="entry name" value="Cytochrome_P450_fam2"/>
</dbReference>
<dbReference type="FunFam" id="1.10.630.10:FF:000002">
    <property type="entry name" value="Cytochrome P450 1A1"/>
    <property type="match status" value="2"/>
</dbReference>
<dbReference type="Gene3D" id="1.10.630.10">
    <property type="entry name" value="Cytochrome P450"/>
    <property type="match status" value="2"/>
</dbReference>
<feature type="signal peptide" evidence="10">
    <location>
        <begin position="1"/>
        <end position="17"/>
    </location>
</feature>
<dbReference type="GeneID" id="115885225"/>
<dbReference type="PRINTS" id="PR00463">
    <property type="entry name" value="EP450I"/>
</dbReference>
<accession>A0A6J2Y9K9</accession>
<dbReference type="PRINTS" id="PR00385">
    <property type="entry name" value="P450"/>
</dbReference>
<protein>
    <submittedName>
        <fullName evidence="12">Probable cytochrome P450 305a1</fullName>
    </submittedName>
</protein>
<keyword evidence="9" id="KW-0472">Membrane</keyword>
<evidence type="ECO:0000256" key="8">
    <source>
        <dbReference type="ARBA" id="ARBA00023033"/>
    </source>
</evidence>
<dbReference type="KEGG" id="soy:115885225"/>
<reference evidence="12" key="1">
    <citation type="submission" date="2025-08" db="UniProtKB">
        <authorList>
            <consortium name="RefSeq"/>
        </authorList>
    </citation>
    <scope>IDENTIFICATION</scope>
    <source>
        <tissue evidence="12">Gonads</tissue>
    </source>
</reference>
<evidence type="ECO:0000256" key="2">
    <source>
        <dbReference type="ARBA" id="ARBA00004370"/>
    </source>
</evidence>
<dbReference type="GO" id="GO:0005737">
    <property type="term" value="C:cytoplasm"/>
    <property type="evidence" value="ECO:0007669"/>
    <property type="project" value="TreeGrafter"/>
</dbReference>
<proteinExistence type="inferred from homology"/>
<dbReference type="OrthoDB" id="1055148at2759"/>
<dbReference type="InterPro" id="IPR001128">
    <property type="entry name" value="Cyt_P450"/>
</dbReference>
<dbReference type="AlphaFoldDB" id="A0A6J2Y9K9"/>
<keyword evidence="7" id="KW-0408">Iron</keyword>
<dbReference type="FunCoup" id="A0A6J2Y9K9">
    <property type="interactions" value="24"/>
</dbReference>
<dbReference type="PANTHER" id="PTHR24300:SF376">
    <property type="entry name" value="CYTOCHROME P450 15A1"/>
    <property type="match status" value="1"/>
</dbReference>
<dbReference type="InterPro" id="IPR002401">
    <property type="entry name" value="Cyt_P450_E_grp-I"/>
</dbReference>
<dbReference type="GO" id="GO:0016020">
    <property type="term" value="C:membrane"/>
    <property type="evidence" value="ECO:0007669"/>
    <property type="project" value="UniProtKB-SubCell"/>
</dbReference>
<feature type="chain" id="PRO_5026845531" evidence="10">
    <location>
        <begin position="18"/>
        <end position="931"/>
    </location>
</feature>
<dbReference type="SUPFAM" id="SSF48264">
    <property type="entry name" value="Cytochrome P450"/>
    <property type="match status" value="2"/>
</dbReference>
<evidence type="ECO:0000313" key="12">
    <source>
        <dbReference type="RefSeq" id="XP_030759921.1"/>
    </source>
</evidence>
<keyword evidence="5" id="KW-0479">Metal-binding</keyword>
<dbReference type="GO" id="GO:0020037">
    <property type="term" value="F:heme binding"/>
    <property type="evidence" value="ECO:0007669"/>
    <property type="project" value="InterPro"/>
</dbReference>
<dbReference type="GO" id="GO:0005506">
    <property type="term" value="F:iron ion binding"/>
    <property type="evidence" value="ECO:0007669"/>
    <property type="project" value="InterPro"/>
</dbReference>
<dbReference type="GO" id="GO:0006082">
    <property type="term" value="P:organic acid metabolic process"/>
    <property type="evidence" value="ECO:0007669"/>
    <property type="project" value="TreeGrafter"/>
</dbReference>
<gene>
    <name evidence="12" type="primary">LOC115885225</name>
</gene>
<evidence type="ECO:0000256" key="9">
    <source>
        <dbReference type="ARBA" id="ARBA00023136"/>
    </source>
</evidence>
<dbReference type="RefSeq" id="XP_030759921.1">
    <property type="nucleotide sequence ID" value="XM_030904061.1"/>
</dbReference>
<evidence type="ECO:0000256" key="5">
    <source>
        <dbReference type="ARBA" id="ARBA00022723"/>
    </source>
</evidence>
<dbReference type="GO" id="GO:0006805">
    <property type="term" value="P:xenobiotic metabolic process"/>
    <property type="evidence" value="ECO:0007669"/>
    <property type="project" value="TreeGrafter"/>
</dbReference>
<comment type="similarity">
    <text evidence="3">Belongs to the cytochrome P450 family.</text>
</comment>
<dbReference type="CDD" id="cd20651">
    <property type="entry name" value="CYP15A1-like"/>
    <property type="match status" value="2"/>
</dbReference>
<keyword evidence="10" id="KW-0732">Signal</keyword>
<comment type="cofactor">
    <cofactor evidence="1">
        <name>heme</name>
        <dbReference type="ChEBI" id="CHEBI:30413"/>
    </cofactor>
</comment>
<dbReference type="Pfam" id="PF00067">
    <property type="entry name" value="p450"/>
    <property type="match status" value="2"/>
</dbReference>
<keyword evidence="11" id="KW-1185">Reference proteome</keyword>
<name>A0A6J2Y9K9_SITOR</name>
<evidence type="ECO:0000256" key="7">
    <source>
        <dbReference type="ARBA" id="ARBA00023004"/>
    </source>
</evidence>
<dbReference type="GO" id="GO:0016712">
    <property type="term" value="F:oxidoreductase activity, acting on paired donors, with incorporation or reduction of molecular oxygen, reduced flavin or flavoprotein as one donor, and incorporation of one atom of oxygen"/>
    <property type="evidence" value="ECO:0007669"/>
    <property type="project" value="TreeGrafter"/>
</dbReference>
<dbReference type="InParanoid" id="A0A6J2Y9K9"/>
<keyword evidence="4" id="KW-0349">Heme</keyword>
<sequence>MLSIVCVIISLVLLVTATCIRPKNYPPGPRLMPIIGNIFHYKIKYNKLKYHHLVWMDMAKHYGNIVGTKLGRYLVVTVTGSEAIKEVLSRAEFDGRPDGYFFRLRTFGKRLGIVFSDGKLWKTQRKFCLQGLKNYGFGGKKMEEKVHDECVAFVERCRKVSNQEIFMHDIFGIPVINVLWAMIAGKRFDNDDKRLHKLLDMIRECFKIVDISGGIINQIPFLRYIAPSASGYNQIMSMLTNMWTFLGETIDDHKLSMQYTPRDLIDSFLQHTEKKTDESFTDQQLLSMCLDLFMAGAETTSNSLSFAFMYMILYPDVQKKVQQELDKKIGRDRWPTVEDKNNLKYTQAVLMEIQRRCNLAPMGVTHRTTKTTSLYGYTIPENAVILLNLYSIHMNLDYWKDPMKFKPERFLDESGNITVDENYYLPFGLGETLGQESLSNMLTTVLITVLISLLGVWCFTSECRKPICFPPGPVWLPFFGSSLQLKSLSRKFGGQHLALIQLLKKYSSDILGLKLGREYVIAVCSYSTVKKILTSEEYEGRPDNFFFRMRSMGTRKGITGTDGELWKEQRSFLVSHLRALGFGKNIVEDMVKHEICDVISKIDQNLKNVDIAVVLAPSVLNILWHLTSGKDLKGDENIDNLLKLLHKRAKAFDMSGGTLNLYPWIRFIAPEGSGYSLLKKINSEINKFIAETIKEHKNKWRDGQCDDVIYAYLNEMQKKQVKDNNFTDDQLVMVCLDIFLAGSTTTTNTINFAFWSMIMYPEIQEKVHQCLTNAFHDKDISYSDRTLVPYVEAVLLECQRYFPVVPVIGPRRVLRKTSLDNYVIPKDTTVLINIYSVHHDKEYWKDPETFRPERFLDSQGNLQNTERVLTFGLGKRRCLGDALAKSCIFLFFVTILRKYKLESVSQNSKGEKTITGINMTPGNYRVNCTPR</sequence>
<evidence type="ECO:0000256" key="6">
    <source>
        <dbReference type="ARBA" id="ARBA00023002"/>
    </source>
</evidence>
<evidence type="ECO:0000256" key="1">
    <source>
        <dbReference type="ARBA" id="ARBA00001971"/>
    </source>
</evidence>
<dbReference type="InterPro" id="IPR036396">
    <property type="entry name" value="Cyt_P450_sf"/>
</dbReference>
<dbReference type="GO" id="GO:0008395">
    <property type="term" value="F:steroid hydroxylase activity"/>
    <property type="evidence" value="ECO:0007669"/>
    <property type="project" value="TreeGrafter"/>
</dbReference>
<evidence type="ECO:0000256" key="4">
    <source>
        <dbReference type="ARBA" id="ARBA00022617"/>
    </source>
</evidence>
<keyword evidence="6" id="KW-0560">Oxidoreductase</keyword>
<dbReference type="PANTHER" id="PTHR24300">
    <property type="entry name" value="CYTOCHROME P450 508A4-RELATED"/>
    <property type="match status" value="1"/>
</dbReference>
<keyword evidence="8" id="KW-0503">Monooxygenase</keyword>
<dbReference type="InterPro" id="IPR017972">
    <property type="entry name" value="Cyt_P450_CS"/>
</dbReference>
<comment type="subcellular location">
    <subcellularLocation>
        <location evidence="2">Membrane</location>
    </subcellularLocation>
</comment>
<organism evidence="11 12">
    <name type="scientific">Sitophilus oryzae</name>
    <name type="common">Rice weevil</name>
    <name type="synonym">Curculio oryzae</name>
    <dbReference type="NCBI Taxonomy" id="7048"/>
    <lineage>
        <taxon>Eukaryota</taxon>
        <taxon>Metazoa</taxon>
        <taxon>Ecdysozoa</taxon>
        <taxon>Arthropoda</taxon>
        <taxon>Hexapoda</taxon>
        <taxon>Insecta</taxon>
        <taxon>Pterygota</taxon>
        <taxon>Neoptera</taxon>
        <taxon>Endopterygota</taxon>
        <taxon>Coleoptera</taxon>
        <taxon>Polyphaga</taxon>
        <taxon>Cucujiformia</taxon>
        <taxon>Curculionidae</taxon>
        <taxon>Dryophthorinae</taxon>
        <taxon>Sitophilus</taxon>
    </lineage>
</organism>